<evidence type="ECO:0000313" key="6">
    <source>
        <dbReference type="EMBL" id="MBL7260148.1"/>
    </source>
</evidence>
<protein>
    <submittedName>
        <fullName evidence="6">Methyltransferase domain-containing protein</fullName>
    </submittedName>
</protein>
<reference evidence="6 7" key="1">
    <citation type="submission" date="2021-01" db="EMBL/GenBank/DDBJ databases">
        <title>Actinoplanes sp. nov. LDG1-01 isolated from lichen.</title>
        <authorList>
            <person name="Saeng-In P."/>
            <person name="Phongsopitanun W."/>
            <person name="Kanchanasin P."/>
            <person name="Yuki M."/>
            <person name="Kudo T."/>
            <person name="Ohkuma M."/>
            <person name="Tanasupawat S."/>
        </authorList>
    </citation>
    <scope>NUCLEOTIDE SEQUENCE [LARGE SCALE GENOMIC DNA]</scope>
    <source>
        <strain evidence="6 7">LDG1-01</strain>
    </source>
</reference>
<dbReference type="GO" id="GO:0032259">
    <property type="term" value="P:methylation"/>
    <property type="evidence" value="ECO:0007669"/>
    <property type="project" value="UniProtKB-KW"/>
</dbReference>
<dbReference type="InterPro" id="IPR029063">
    <property type="entry name" value="SAM-dependent_MTases_sf"/>
</dbReference>
<dbReference type="SUPFAM" id="SSF46785">
    <property type="entry name" value="Winged helix' DNA-binding domain"/>
    <property type="match status" value="1"/>
</dbReference>
<feature type="domain" description="O-methyltransferase dimerisation" evidence="5">
    <location>
        <begin position="12"/>
        <end position="88"/>
    </location>
</feature>
<feature type="domain" description="O-methyltransferase C-terminal" evidence="4">
    <location>
        <begin position="154"/>
        <end position="315"/>
    </location>
</feature>
<name>A0ABS1W0Q9_9ACTN</name>
<evidence type="ECO:0000256" key="1">
    <source>
        <dbReference type="ARBA" id="ARBA00022603"/>
    </source>
</evidence>
<keyword evidence="1 6" id="KW-0489">Methyltransferase</keyword>
<dbReference type="Proteomes" id="UP000598996">
    <property type="component" value="Unassembled WGS sequence"/>
</dbReference>
<keyword evidence="7" id="KW-1185">Reference proteome</keyword>
<dbReference type="Gene3D" id="1.10.10.10">
    <property type="entry name" value="Winged helix-like DNA-binding domain superfamily/Winged helix DNA-binding domain"/>
    <property type="match status" value="1"/>
</dbReference>
<gene>
    <name evidence="6" type="ORF">JKJ07_38085</name>
</gene>
<dbReference type="SUPFAM" id="SSF53335">
    <property type="entry name" value="S-adenosyl-L-methionine-dependent methyltransferases"/>
    <property type="match status" value="1"/>
</dbReference>
<dbReference type="RefSeq" id="WP_202996853.1">
    <property type="nucleotide sequence ID" value="NZ_JAENHO010000013.1"/>
</dbReference>
<dbReference type="Pfam" id="PF00891">
    <property type="entry name" value="Methyltransf_2"/>
    <property type="match status" value="1"/>
</dbReference>
<dbReference type="GO" id="GO:0008168">
    <property type="term" value="F:methyltransferase activity"/>
    <property type="evidence" value="ECO:0007669"/>
    <property type="project" value="UniProtKB-KW"/>
</dbReference>
<accession>A0ABS1W0Q9</accession>
<evidence type="ECO:0000256" key="2">
    <source>
        <dbReference type="ARBA" id="ARBA00022679"/>
    </source>
</evidence>
<dbReference type="PANTHER" id="PTHR43712">
    <property type="entry name" value="PUTATIVE (AFU_ORTHOLOGUE AFUA_4G14580)-RELATED"/>
    <property type="match status" value="1"/>
</dbReference>
<dbReference type="InterPro" id="IPR036390">
    <property type="entry name" value="WH_DNA-bd_sf"/>
</dbReference>
<dbReference type="InterPro" id="IPR036388">
    <property type="entry name" value="WH-like_DNA-bd_sf"/>
</dbReference>
<organism evidence="6 7">
    <name type="scientific">Paractinoplanes lichenicola</name>
    <dbReference type="NCBI Taxonomy" id="2802976"/>
    <lineage>
        <taxon>Bacteria</taxon>
        <taxon>Bacillati</taxon>
        <taxon>Actinomycetota</taxon>
        <taxon>Actinomycetes</taxon>
        <taxon>Micromonosporales</taxon>
        <taxon>Micromonosporaceae</taxon>
        <taxon>Paractinoplanes</taxon>
    </lineage>
</organism>
<comment type="caution">
    <text evidence="6">The sequence shown here is derived from an EMBL/GenBank/DDBJ whole genome shotgun (WGS) entry which is preliminary data.</text>
</comment>
<evidence type="ECO:0000256" key="3">
    <source>
        <dbReference type="ARBA" id="ARBA00022691"/>
    </source>
</evidence>
<sequence>MTVNQPSPGRILEIASGYWATGLLGVATEHALFTLVHDGLDTADRLAAKTGMAVRGMQTLLDGLVGLGLLEIHRGTYRNSAEAELYLVAGKPTDISGFAQLKLAEMDKLAGRLDVFRTGGPVADPMVEVAENPHWEKVVTAIAGISVPAAETAAQVLELADREDLAILDVGGGSGVFASVWLGLSPTARVTQLDWAPINAIARKLLARHSVADRFTTLDGDFHTVELEAAAYDVVLYSHIAHQEGPEDNVAVFAKLRAALKPGGSLVVCDYVVADDRSGPSFPLLFASEMLLKSTKGGTWRRADYAAWLAEAGFETVSFHPTASPATLVIGGNGPLHRVG</sequence>
<dbReference type="PROSITE" id="PS51683">
    <property type="entry name" value="SAM_OMT_II"/>
    <property type="match status" value="1"/>
</dbReference>
<dbReference type="PANTHER" id="PTHR43712:SF2">
    <property type="entry name" value="O-METHYLTRANSFERASE CICE"/>
    <property type="match status" value="1"/>
</dbReference>
<dbReference type="Pfam" id="PF08100">
    <property type="entry name" value="Dimerisation"/>
    <property type="match status" value="1"/>
</dbReference>
<evidence type="ECO:0000313" key="7">
    <source>
        <dbReference type="Proteomes" id="UP000598996"/>
    </source>
</evidence>
<dbReference type="InterPro" id="IPR016461">
    <property type="entry name" value="COMT-like"/>
</dbReference>
<keyword evidence="3" id="KW-0949">S-adenosyl-L-methionine</keyword>
<dbReference type="InterPro" id="IPR001077">
    <property type="entry name" value="COMT_C"/>
</dbReference>
<dbReference type="InterPro" id="IPR012967">
    <property type="entry name" value="COMT_dimerisation"/>
</dbReference>
<dbReference type="CDD" id="cd02440">
    <property type="entry name" value="AdoMet_MTases"/>
    <property type="match status" value="1"/>
</dbReference>
<proteinExistence type="predicted"/>
<evidence type="ECO:0000259" key="5">
    <source>
        <dbReference type="Pfam" id="PF08100"/>
    </source>
</evidence>
<evidence type="ECO:0000259" key="4">
    <source>
        <dbReference type="Pfam" id="PF00891"/>
    </source>
</evidence>
<keyword evidence="2" id="KW-0808">Transferase</keyword>
<dbReference type="EMBL" id="JAENHO010000013">
    <property type="protein sequence ID" value="MBL7260148.1"/>
    <property type="molecule type" value="Genomic_DNA"/>
</dbReference>
<dbReference type="Gene3D" id="3.40.50.150">
    <property type="entry name" value="Vaccinia Virus protein VP39"/>
    <property type="match status" value="1"/>
</dbReference>